<evidence type="ECO:0000313" key="4">
    <source>
        <dbReference type="Proteomes" id="UP000027361"/>
    </source>
</evidence>
<dbReference type="RefSeq" id="XP_013245984.1">
    <property type="nucleotide sequence ID" value="XM_013390530.1"/>
</dbReference>
<feature type="compositionally biased region" description="Low complexity" evidence="2">
    <location>
        <begin position="563"/>
        <end position="579"/>
    </location>
</feature>
<feature type="compositionally biased region" description="Polar residues" evidence="2">
    <location>
        <begin position="680"/>
        <end position="692"/>
    </location>
</feature>
<name>A0A066WR72_TILAU</name>
<dbReference type="OrthoDB" id="5599269at2759"/>
<dbReference type="GeneID" id="25266312"/>
<dbReference type="InParanoid" id="A0A066WR72"/>
<feature type="coiled-coil region" evidence="1">
    <location>
        <begin position="110"/>
        <end position="161"/>
    </location>
</feature>
<keyword evidence="1" id="KW-0175">Coiled coil</keyword>
<feature type="region of interest" description="Disordered" evidence="2">
    <location>
        <begin position="705"/>
        <end position="737"/>
    </location>
</feature>
<feature type="compositionally biased region" description="Basic and acidic residues" evidence="2">
    <location>
        <begin position="475"/>
        <end position="488"/>
    </location>
</feature>
<feature type="region of interest" description="Disordered" evidence="2">
    <location>
        <begin position="631"/>
        <end position="650"/>
    </location>
</feature>
<feature type="region of interest" description="Disordered" evidence="2">
    <location>
        <begin position="408"/>
        <end position="541"/>
    </location>
</feature>
<dbReference type="PANTHER" id="PTHR31962">
    <property type="entry name" value="SPHINGOLIPID LONG CHAIN BASE-RESPONSIVE PROTEIN PIL1"/>
    <property type="match status" value="1"/>
</dbReference>
<dbReference type="Pfam" id="PF13805">
    <property type="entry name" value="Pil1"/>
    <property type="match status" value="1"/>
</dbReference>
<feature type="compositionally biased region" description="Polar residues" evidence="2">
    <location>
        <begin position="707"/>
        <end position="719"/>
    </location>
</feature>
<keyword evidence="4" id="KW-1185">Reference proteome</keyword>
<dbReference type="GO" id="GO:0006897">
    <property type="term" value="P:endocytosis"/>
    <property type="evidence" value="ECO:0007669"/>
    <property type="project" value="TreeGrafter"/>
</dbReference>
<feature type="compositionally biased region" description="Polar residues" evidence="2">
    <location>
        <begin position="353"/>
        <end position="375"/>
    </location>
</feature>
<sequence length="974" mass="99276">MSFLKKAQQQIAHNTVAPSLMGNSDLKSLQAVITSEKEFMKNNSKTGADFGKNVEAIKNWGNEQGEDLRDVLSKVSVLWETYPSSVQRFNSHLSTIRLHFKAVRTREEMLAELKSRKRSLASKIESVEKKLAKMSPENKELMKTTSTLKELRNEMRGLTHEVVVEEAGLEDFKRRSFKDALGLKCSAVVEIAEKMIVMAEMAGAMLEELDLEQSVPGQPRRVYQGESRTEGILQDGIRCLADVAFRPINCPTTGGPGDAAAAAAIGRPSHLQHRFSASEVTTGPYPSLTCPPTGAAVSATGDAAHDAYDYGGTLGSKNNNINNINGYADTQSNWDPQMNAFFGVDRPVDEYKQQQQQEASASTVHASPATWNASSGAGPGPTAPAQHSTAAADANAADWGRQALGAISGAGQDAQEERSVSARVADPATGVGAGADAGSTDAHLTPETGASAVLASSSSAQQQPGHQAPSTAVNDSRDSMEELNKDYGRITTGGVPIIANDTSSRSTPAPSYDTSTDPGTAPKPLSQGNSDSALAGGASVAATTATTAAGTAAAYESGVHSFAPQPQGAARSASAPRPAQSDEESLHEYFKSVGSTRAAQQAVRRPGSAQGGATSSAMLARYGAYMGSSPLAGAGAGTGAADASYNSNPSAVSTAAAGAAAPGTNHSSNGGPTLPPPAPSSGTATFPAEDTNNVKKVTASAFRKGFSRTTSSQGNLNYTPGTGGGAGSRPGSAAGFPSADVVPNNASATAVSNVGVGTIAVPLGSQQQVEGAGTGTLSAPNADTSGMSTSQSSVAPLHINKRASQDMSRTETILSQASGNTDAAPPYTSGFTEAAQQGQGQAQGSRADHPHAHSVYGGMAPPPASPGGYADPNAPGPGQYGAPSQQSYQRPSSPAVAQGAVGGYPFAASAGAVPGGGYPAVAPGQPAQPYGYGYPGAPVQPAQGGGYGGYADPYATYGQQGAQQGRYSSPYAQR</sequence>
<gene>
    <name evidence="3" type="ORF">K437DRAFT_271928</name>
</gene>
<feature type="compositionally biased region" description="Low complexity" evidence="2">
    <location>
        <begin position="639"/>
        <end position="650"/>
    </location>
</feature>
<feature type="compositionally biased region" description="Low complexity" evidence="2">
    <location>
        <begin position="883"/>
        <end position="894"/>
    </location>
</feature>
<dbReference type="PANTHER" id="PTHR31962:SF6">
    <property type="entry name" value="EISOSOME COMPONENT PIL1-DOMAIN-CONTAINING PROTEIN"/>
    <property type="match status" value="1"/>
</dbReference>
<feature type="compositionally biased region" description="Polar residues" evidence="2">
    <location>
        <begin position="500"/>
        <end position="518"/>
    </location>
</feature>
<evidence type="ECO:0000256" key="1">
    <source>
        <dbReference type="SAM" id="Coils"/>
    </source>
</evidence>
<dbReference type="HOGENOM" id="CLU_304863_0_0_1"/>
<feature type="region of interest" description="Disordered" evidence="2">
    <location>
        <begin position="816"/>
        <end position="900"/>
    </location>
</feature>
<proteinExistence type="predicted"/>
<dbReference type="InterPro" id="IPR027267">
    <property type="entry name" value="AH/BAR_dom_sf"/>
</dbReference>
<dbReference type="GO" id="GO:0005886">
    <property type="term" value="C:plasma membrane"/>
    <property type="evidence" value="ECO:0007669"/>
    <property type="project" value="TreeGrafter"/>
</dbReference>
<dbReference type="GO" id="GO:0070941">
    <property type="term" value="P:eisosome assembly"/>
    <property type="evidence" value="ECO:0007669"/>
    <property type="project" value="TreeGrafter"/>
</dbReference>
<dbReference type="STRING" id="1037660.A0A066WR72"/>
<dbReference type="AlphaFoldDB" id="A0A066WR72"/>
<organism evidence="3 4">
    <name type="scientific">Tilletiaria anomala (strain ATCC 24038 / CBS 436.72 / UBC 951)</name>
    <dbReference type="NCBI Taxonomy" id="1037660"/>
    <lineage>
        <taxon>Eukaryota</taxon>
        <taxon>Fungi</taxon>
        <taxon>Dikarya</taxon>
        <taxon>Basidiomycota</taxon>
        <taxon>Ustilaginomycotina</taxon>
        <taxon>Exobasidiomycetes</taxon>
        <taxon>Georgefischeriales</taxon>
        <taxon>Tilletiariaceae</taxon>
        <taxon>Tilletiaria</taxon>
    </lineage>
</organism>
<comment type="caution">
    <text evidence="3">The sequence shown here is derived from an EMBL/GenBank/DDBJ whole genome shotgun (WGS) entry which is preliminary data.</text>
</comment>
<feature type="region of interest" description="Disordered" evidence="2">
    <location>
        <begin position="560"/>
        <end position="613"/>
    </location>
</feature>
<dbReference type="InterPro" id="IPR028245">
    <property type="entry name" value="PIL1/LSP1"/>
</dbReference>
<dbReference type="EMBL" id="JMSN01000004">
    <property type="protein sequence ID" value="KDN53145.1"/>
    <property type="molecule type" value="Genomic_DNA"/>
</dbReference>
<evidence type="ECO:0000256" key="2">
    <source>
        <dbReference type="SAM" id="MobiDB-lite"/>
    </source>
</evidence>
<feature type="region of interest" description="Disordered" evidence="2">
    <location>
        <begin position="656"/>
        <end position="692"/>
    </location>
</feature>
<feature type="compositionally biased region" description="Low complexity" evidence="2">
    <location>
        <begin position="450"/>
        <end position="470"/>
    </location>
</feature>
<dbReference type="Proteomes" id="UP000027361">
    <property type="component" value="Unassembled WGS sequence"/>
</dbReference>
<dbReference type="Gene3D" id="1.20.1270.60">
    <property type="entry name" value="Arfaptin homology (AH) domain/BAR domain"/>
    <property type="match status" value="1"/>
</dbReference>
<dbReference type="GO" id="GO:0036286">
    <property type="term" value="C:eisosome filament"/>
    <property type="evidence" value="ECO:0007669"/>
    <property type="project" value="TreeGrafter"/>
</dbReference>
<accession>A0A066WR72</accession>
<feature type="region of interest" description="Disordered" evidence="2">
    <location>
        <begin position="350"/>
        <end position="394"/>
    </location>
</feature>
<feature type="compositionally biased region" description="Low complexity" evidence="2">
    <location>
        <begin position="834"/>
        <end position="844"/>
    </location>
</feature>
<protein>
    <submittedName>
        <fullName evidence="3">Uncharacterized protein</fullName>
    </submittedName>
</protein>
<evidence type="ECO:0000313" key="3">
    <source>
        <dbReference type="EMBL" id="KDN53145.1"/>
    </source>
</evidence>
<dbReference type="GO" id="GO:0008289">
    <property type="term" value="F:lipid binding"/>
    <property type="evidence" value="ECO:0007669"/>
    <property type="project" value="TreeGrafter"/>
</dbReference>
<reference evidence="3 4" key="1">
    <citation type="submission" date="2014-05" db="EMBL/GenBank/DDBJ databases">
        <title>Draft genome sequence of a rare smut relative, Tilletiaria anomala UBC 951.</title>
        <authorList>
            <consortium name="DOE Joint Genome Institute"/>
            <person name="Toome M."/>
            <person name="Kuo A."/>
            <person name="Henrissat B."/>
            <person name="Lipzen A."/>
            <person name="Tritt A."/>
            <person name="Yoshinaga Y."/>
            <person name="Zane M."/>
            <person name="Barry K."/>
            <person name="Grigoriev I.V."/>
            <person name="Spatafora J.W."/>
            <person name="Aimea M.C."/>
        </authorList>
    </citation>
    <scope>NUCLEOTIDE SEQUENCE [LARGE SCALE GENOMIC DNA]</scope>
    <source>
        <strain evidence="3 4">UBC 951</strain>
    </source>
</reference>